<dbReference type="Proteomes" id="UP000190831">
    <property type="component" value="Chromosome H"/>
</dbReference>
<dbReference type="OMA" id="CVVIPWE"/>
<keyword evidence="4 7" id="KW-0472">Membrane</keyword>
<protein>
    <recommendedName>
        <fullName evidence="6">pH-response regulator protein palH/RIM21</fullName>
    </recommendedName>
</protein>
<evidence type="ECO:0000256" key="6">
    <source>
        <dbReference type="ARBA" id="ARBA00040155"/>
    </source>
</evidence>
<evidence type="ECO:0000313" key="8">
    <source>
        <dbReference type="EMBL" id="SCW04584.1"/>
    </source>
</evidence>
<dbReference type="PANTHER" id="PTHR35779">
    <property type="entry name" value="PH-RESPONSE REGULATOR PROTEIN PALH/RIM21"/>
    <property type="match status" value="1"/>
</dbReference>
<feature type="transmembrane region" description="Helical" evidence="7">
    <location>
        <begin position="284"/>
        <end position="311"/>
    </location>
</feature>
<evidence type="ECO:0000256" key="1">
    <source>
        <dbReference type="ARBA" id="ARBA00004141"/>
    </source>
</evidence>
<feature type="transmembrane region" description="Helical" evidence="7">
    <location>
        <begin position="173"/>
        <end position="194"/>
    </location>
</feature>
<accession>A0A1G4ML43</accession>
<dbReference type="GO" id="GO:0005886">
    <property type="term" value="C:plasma membrane"/>
    <property type="evidence" value="ECO:0007669"/>
    <property type="project" value="TreeGrafter"/>
</dbReference>
<feature type="transmembrane region" description="Helical" evidence="7">
    <location>
        <begin position="89"/>
        <end position="115"/>
    </location>
</feature>
<evidence type="ECO:0000256" key="3">
    <source>
        <dbReference type="ARBA" id="ARBA00022989"/>
    </source>
</evidence>
<organism evidence="8 9">
    <name type="scientific">Lachancea fermentati</name>
    <name type="common">Zygosaccharomyces fermentati</name>
    <dbReference type="NCBI Taxonomy" id="4955"/>
    <lineage>
        <taxon>Eukaryota</taxon>
        <taxon>Fungi</taxon>
        <taxon>Dikarya</taxon>
        <taxon>Ascomycota</taxon>
        <taxon>Saccharomycotina</taxon>
        <taxon>Saccharomycetes</taxon>
        <taxon>Saccharomycetales</taxon>
        <taxon>Saccharomycetaceae</taxon>
        <taxon>Lachancea</taxon>
    </lineage>
</organism>
<proteinExistence type="inferred from homology"/>
<keyword evidence="3 7" id="KW-1133">Transmembrane helix</keyword>
<feature type="transmembrane region" description="Helical" evidence="7">
    <location>
        <begin position="247"/>
        <end position="272"/>
    </location>
</feature>
<evidence type="ECO:0000256" key="7">
    <source>
        <dbReference type="SAM" id="Phobius"/>
    </source>
</evidence>
<keyword evidence="9" id="KW-1185">Reference proteome</keyword>
<dbReference type="Pfam" id="PF08733">
    <property type="entry name" value="PalH"/>
    <property type="match status" value="1"/>
</dbReference>
<evidence type="ECO:0000313" key="9">
    <source>
        <dbReference type="Proteomes" id="UP000190831"/>
    </source>
</evidence>
<evidence type="ECO:0000256" key="4">
    <source>
        <dbReference type="ARBA" id="ARBA00023136"/>
    </source>
</evidence>
<sequence>MTSWRYKLDSQLYGTCSGLDLGSGVLLWKDAQQPIAYFDSIKFRSYCDESRPVYSSFRKTENSFEYLDEIAADWAIFMSDKNENGQYKYSIYAITLSFTANFVITLFLTVIVFVAIRKKPYKGASNLLKLGSTLASVNLTIFVVKALKSLRDNHMDRGVVSTENVLRLLWNDLTFTSIDFIVVLICELCQVQIIMRLFSRVQEKRMIFFIGMLLSIISQILWAIPTFSQSVHYSYMGLQYDGEGLTLLSPFVYLFRISLAASYASIICSHIFTKRHLCFQDKHMIILTLVTCVIVLLQPGFFVADVANIWIDDLSEIFNTTCYVGSTVIVWEWVDHVLILERKMQAQSVLGRPIYEDEQQDYYFANYALRVQEAISSNEDDDAPESPVQTNFNYKKETVSNAQNNKVEFNEPQRMKDVVLEKCSNILDGMLYFTDHFIVKGLMIKTLSLHSRSSDDRKKSKTKVRRRIGLERPNEVYVYAMKDVVFDSDEEQENPNMETREDVESV</sequence>
<dbReference type="AlphaFoldDB" id="A0A1G4ML43"/>
<dbReference type="InterPro" id="IPR014844">
    <property type="entry name" value="PalH"/>
</dbReference>
<keyword evidence="2 7" id="KW-0812">Transmembrane</keyword>
<dbReference type="EMBL" id="LT598491">
    <property type="protein sequence ID" value="SCW04584.1"/>
    <property type="molecule type" value="Genomic_DNA"/>
</dbReference>
<dbReference type="STRING" id="4955.A0A1G4ML43"/>
<dbReference type="OrthoDB" id="5393256at2759"/>
<gene>
    <name evidence="8" type="ORF">LAFE_0H16776G</name>
</gene>
<evidence type="ECO:0000256" key="5">
    <source>
        <dbReference type="ARBA" id="ARBA00038109"/>
    </source>
</evidence>
<reference evidence="8 9" key="1">
    <citation type="submission" date="2016-03" db="EMBL/GenBank/DDBJ databases">
        <authorList>
            <person name="Devillers H."/>
        </authorList>
    </citation>
    <scope>NUCLEOTIDE SEQUENCE [LARGE SCALE GENOMIC DNA]</scope>
    <source>
        <strain evidence="8">CBS 6772</strain>
    </source>
</reference>
<dbReference type="GO" id="GO:0071467">
    <property type="term" value="P:cellular response to pH"/>
    <property type="evidence" value="ECO:0007669"/>
    <property type="project" value="TreeGrafter"/>
</dbReference>
<name>A0A1G4ML43_LACFM</name>
<feature type="transmembrane region" description="Helical" evidence="7">
    <location>
        <begin position="206"/>
        <end position="227"/>
    </location>
</feature>
<comment type="similarity">
    <text evidence="5">Belongs to the palH/RIM21 family.</text>
</comment>
<dbReference type="PANTHER" id="PTHR35779:SF1">
    <property type="entry name" value="PH-RESPONSE REGULATOR PROTEIN PALH_RIM21"/>
    <property type="match status" value="1"/>
</dbReference>
<evidence type="ECO:0000256" key="2">
    <source>
        <dbReference type="ARBA" id="ARBA00022692"/>
    </source>
</evidence>
<comment type="subcellular location">
    <subcellularLocation>
        <location evidence="1">Membrane</location>
        <topology evidence="1">Multi-pass membrane protein</topology>
    </subcellularLocation>
</comment>